<sequence>MKKSKFGSLNFDSVEILSRKELKKVTGGYGENTTKMCVKWSPMTTTWDVVVINLATQEVITVVKQNISPASSSYGPC</sequence>
<accession>A0ABW6DB98</accession>
<dbReference type="Proteomes" id="UP001598112">
    <property type="component" value="Unassembled WGS sequence"/>
</dbReference>
<name>A0ABW6DB98_9BACT</name>
<organism evidence="1 2">
    <name type="scientific">Aquirufa originis</name>
    <dbReference type="NCBI Taxonomy" id="3096514"/>
    <lineage>
        <taxon>Bacteria</taxon>
        <taxon>Pseudomonadati</taxon>
        <taxon>Bacteroidota</taxon>
        <taxon>Cytophagia</taxon>
        <taxon>Cytophagales</taxon>
        <taxon>Flectobacillaceae</taxon>
        <taxon>Aquirufa</taxon>
    </lineage>
</organism>
<dbReference type="RefSeq" id="WP_377978675.1">
    <property type="nucleotide sequence ID" value="NZ_JBBKXY010000002.1"/>
</dbReference>
<evidence type="ECO:0000313" key="2">
    <source>
        <dbReference type="Proteomes" id="UP001598112"/>
    </source>
</evidence>
<protein>
    <recommendedName>
        <fullName evidence="3">Bacteriocin</fullName>
    </recommendedName>
</protein>
<evidence type="ECO:0000313" key="1">
    <source>
        <dbReference type="EMBL" id="MFD3293429.1"/>
    </source>
</evidence>
<reference evidence="1 2" key="1">
    <citation type="submission" date="2024-03" db="EMBL/GenBank/DDBJ databases">
        <title>Aquirufa genome sequencing.</title>
        <authorList>
            <person name="Pitt A."/>
            <person name="Hahn M.W."/>
        </authorList>
    </citation>
    <scope>NUCLEOTIDE SEQUENCE [LARGE SCALE GENOMIC DNA]</scope>
    <source>
        <strain evidence="1 2">KTFRIE-69F</strain>
    </source>
</reference>
<keyword evidence="2" id="KW-1185">Reference proteome</keyword>
<dbReference type="EMBL" id="JBBKXY010000002">
    <property type="protein sequence ID" value="MFD3293429.1"/>
    <property type="molecule type" value="Genomic_DNA"/>
</dbReference>
<gene>
    <name evidence="1" type="ORF">SKC35_07005</name>
</gene>
<proteinExistence type="predicted"/>
<comment type="caution">
    <text evidence="1">The sequence shown here is derived from an EMBL/GenBank/DDBJ whole genome shotgun (WGS) entry which is preliminary data.</text>
</comment>
<evidence type="ECO:0008006" key="3">
    <source>
        <dbReference type="Google" id="ProtNLM"/>
    </source>
</evidence>